<proteinExistence type="predicted"/>
<evidence type="ECO:0000313" key="2">
    <source>
        <dbReference type="Proteomes" id="UP000183316"/>
    </source>
</evidence>
<dbReference type="PATRIC" id="fig|941280.3.peg.3788"/>
<dbReference type="AlphaFoldDB" id="A0A192CGN7"/>
<dbReference type="EMBL" id="CP015085">
    <property type="protein sequence ID" value="ANK05075.1"/>
    <property type="molecule type" value="Genomic_DNA"/>
</dbReference>
<protein>
    <submittedName>
        <fullName evidence="1">Uncharacterized protein</fullName>
    </submittedName>
</protein>
<organism evidence="1 2">
    <name type="scientific">Escherichia coli O25b:H4</name>
    <dbReference type="NCBI Taxonomy" id="941280"/>
    <lineage>
        <taxon>Bacteria</taxon>
        <taxon>Pseudomonadati</taxon>
        <taxon>Pseudomonadota</taxon>
        <taxon>Gammaproteobacteria</taxon>
        <taxon>Enterobacterales</taxon>
        <taxon>Enterobacteriaceae</taxon>
        <taxon>Escherichia</taxon>
    </lineage>
</organism>
<sequence length="66" mass="7449">MIPWSGVTCRQEIRSMQGCEMNSNRLAAPVIFEDSSGCYPVCIKNPYIMDNITASTTRKCLFTIRV</sequence>
<gene>
    <name evidence="1" type="ORF">WLH_03814</name>
</gene>
<dbReference type="Proteomes" id="UP000183316">
    <property type="component" value="Chromosome"/>
</dbReference>
<reference evidence="1 2" key="1">
    <citation type="submission" date="2016-03" db="EMBL/GenBank/DDBJ databases">
        <title>Genome Sequence and Comparative Pathogenic Determinants of Uropathogenic Escherichia coli O25b:H4, a Clinical Isolate from Saudi Arabia.</title>
        <authorList>
            <person name="Alyamani E.A.J."/>
            <person name="Khiyami M.A."/>
            <person name="Booq R.Y."/>
            <person name="Bahwerth F.S."/>
            <person name="Vaisvil B."/>
            <person name="Schmitt D.P."/>
            <person name="Kapatral V."/>
        </authorList>
    </citation>
    <scope>NUCLEOTIDE SEQUENCE [LARGE SCALE GENOMIC DNA]</scope>
    <source>
        <strain evidence="1 2">O25b:H4</strain>
    </source>
</reference>
<name>A0A192CGN7_ECO25</name>
<evidence type="ECO:0000313" key="1">
    <source>
        <dbReference type="EMBL" id="ANK05075.1"/>
    </source>
</evidence>
<accession>A0A192CGN7</accession>